<dbReference type="InterPro" id="IPR035901">
    <property type="entry name" value="GIY-YIG_endonuc_sf"/>
</dbReference>
<dbReference type="Proteomes" id="UP001431532">
    <property type="component" value="Unassembled WGS sequence"/>
</dbReference>
<sequence length="174" mass="21042">MYHNLSVIIRKDTIKDLKMSTHLWERFNPRFDYLLDQSRWNKFKYIKKDNTISDEISNVPTSQGGIYMFVIQPNKIYDSMLVMGYVGRALLTDNMNLRIRIRQYMDYVRYPDKFERPLIRRLFKQWKDYIYCHYITVDGNEEIENLEKEIVNSMLPPFNSEIFDITIRAAVKAF</sequence>
<accession>A0AAW6UEU4</accession>
<gene>
    <name evidence="1" type="ORF">QJ521_08160</name>
</gene>
<organism evidence="1 2">
    <name type="scientific">Peloplasma aerotolerans</name>
    <dbReference type="NCBI Taxonomy" id="3044389"/>
    <lineage>
        <taxon>Bacteria</taxon>
        <taxon>Bacillati</taxon>
        <taxon>Mycoplasmatota</taxon>
        <taxon>Mollicutes</taxon>
        <taxon>Acholeplasmatales</taxon>
        <taxon>Acholeplasmataceae</taxon>
        <taxon>Peloplasma</taxon>
    </lineage>
</organism>
<dbReference type="Gene3D" id="3.40.1440.10">
    <property type="entry name" value="GIY-YIG endonuclease"/>
    <property type="match status" value="1"/>
</dbReference>
<name>A0AAW6UEU4_9MOLU</name>
<proteinExistence type="predicted"/>
<protein>
    <recommendedName>
        <fullName evidence="3">GIY-YIG domain-containing protein</fullName>
    </recommendedName>
</protein>
<dbReference type="EMBL" id="JASCXW010000033">
    <property type="protein sequence ID" value="MDI6453538.1"/>
    <property type="molecule type" value="Genomic_DNA"/>
</dbReference>
<evidence type="ECO:0008006" key="3">
    <source>
        <dbReference type="Google" id="ProtNLM"/>
    </source>
</evidence>
<reference evidence="1" key="1">
    <citation type="submission" date="2023-05" db="EMBL/GenBank/DDBJ databases">
        <title>Mariniplasma microaerophilum sp. nov., a novel anaerobic mollicute isolated from terrestrial mud volcano, Taman Peninsula, Russia.</title>
        <authorList>
            <person name="Khomyakova M.A."/>
            <person name="Merkel A.Y."/>
            <person name="Slobodkin A.I."/>
        </authorList>
    </citation>
    <scope>NUCLEOTIDE SEQUENCE</scope>
    <source>
        <strain evidence="1">M4Ah</strain>
    </source>
</reference>
<dbReference type="AlphaFoldDB" id="A0AAW6UEU4"/>
<dbReference type="RefSeq" id="WP_282839971.1">
    <property type="nucleotide sequence ID" value="NZ_JASCXW010000033.1"/>
</dbReference>
<evidence type="ECO:0000313" key="1">
    <source>
        <dbReference type="EMBL" id="MDI6453538.1"/>
    </source>
</evidence>
<evidence type="ECO:0000313" key="2">
    <source>
        <dbReference type="Proteomes" id="UP001431532"/>
    </source>
</evidence>
<comment type="caution">
    <text evidence="1">The sequence shown here is derived from an EMBL/GenBank/DDBJ whole genome shotgun (WGS) entry which is preliminary data.</text>
</comment>
<keyword evidence="2" id="KW-1185">Reference proteome</keyword>